<sequence length="629" mass="68911">MFVGRSSLLNLINEMVPVADGQTTPVLVIEGCGGSGRTRLLTKIAEEWQGKTPTVLVRPLELDGDDDSAVRPVLAAAMLGLSVGAPGYNISFPRVILAHIAMQENDADINPDVALVRLRERINTYTDRTALTAFLTRLVEAVGALAGNIKFPGAAEIAPDTARGIAEAIVMRLQRSTWLVKRTWSSQVWSWFGHQGQGLSTEPENALLRLARQYRSEDADIRRDVDDLLVAALLADLRYGLANAANRPANVVVLLDDADTAAARSFVRSLIRVRRAIADIPRNPESALPDPLTIVTTSGGLLAGELAAEQPAAQHWDETELPGTVRLSGSWLRVSTADLSRDNVFQLTKGFDWPDHIGTGRIASPVYRLTRGHPQSTEFVLKRLQAQPSWLNTVDLDQLLHGVEDTLLLPFVRALDEKRVVNPALLTALITLSAARNRQEAGALTTLLPAPVGRDSQLFTSPTLWIGRDGRLRPLVRYLGMRALSRRPADDDASWTVVFETLRANTDTAGRLHHDRMLGHRDQVAAELAELRGGMRCADWLALLDEVTATVDPRERDIDVIRGVDQPSTSVGHIARLLGVIPALDHDPCLTVPADIKILRAHARHSFTRIADDGDDPLPCLLRADRYQD</sequence>
<organism evidence="1 2">
    <name type="scientific">Kibdelosporangium persicum</name>
    <dbReference type="NCBI Taxonomy" id="2698649"/>
    <lineage>
        <taxon>Bacteria</taxon>
        <taxon>Bacillati</taxon>
        <taxon>Actinomycetota</taxon>
        <taxon>Actinomycetes</taxon>
        <taxon>Pseudonocardiales</taxon>
        <taxon>Pseudonocardiaceae</taxon>
        <taxon>Kibdelosporangium</taxon>
    </lineage>
</organism>
<dbReference type="Proteomes" id="UP000763557">
    <property type="component" value="Unassembled WGS sequence"/>
</dbReference>
<accession>A0ABX2FHD7</accession>
<name>A0ABX2FHD7_9PSEU</name>
<protein>
    <recommendedName>
        <fullName evidence="3">ATP-binding protein</fullName>
    </recommendedName>
</protein>
<reference evidence="1 2" key="1">
    <citation type="submission" date="2020-01" db="EMBL/GenBank/DDBJ databases">
        <title>Kibdelosporangium persica a novel Actinomycetes from a hot desert in Iran.</title>
        <authorList>
            <person name="Safaei N."/>
            <person name="Zaburannyi N."/>
            <person name="Mueller R."/>
            <person name="Wink J."/>
        </authorList>
    </citation>
    <scope>NUCLEOTIDE SEQUENCE [LARGE SCALE GENOMIC DNA]</scope>
    <source>
        <strain evidence="1 2">4NS15</strain>
    </source>
</reference>
<evidence type="ECO:0000313" key="1">
    <source>
        <dbReference type="EMBL" id="NRN70812.1"/>
    </source>
</evidence>
<keyword evidence="2" id="KW-1185">Reference proteome</keyword>
<proteinExistence type="predicted"/>
<evidence type="ECO:0008006" key="3">
    <source>
        <dbReference type="Google" id="ProtNLM"/>
    </source>
</evidence>
<gene>
    <name evidence="1" type="ORF">GC106_80850</name>
</gene>
<dbReference type="EMBL" id="JAAATY010000044">
    <property type="protein sequence ID" value="NRN70812.1"/>
    <property type="molecule type" value="Genomic_DNA"/>
</dbReference>
<dbReference type="RefSeq" id="WP_173141950.1">
    <property type="nucleotide sequence ID" value="NZ_JAAATY010000044.1"/>
</dbReference>
<evidence type="ECO:0000313" key="2">
    <source>
        <dbReference type="Proteomes" id="UP000763557"/>
    </source>
</evidence>
<comment type="caution">
    <text evidence="1">The sequence shown here is derived from an EMBL/GenBank/DDBJ whole genome shotgun (WGS) entry which is preliminary data.</text>
</comment>